<evidence type="ECO:0000313" key="3">
    <source>
        <dbReference type="Proteomes" id="UP001305779"/>
    </source>
</evidence>
<gene>
    <name evidence="2" type="ORF">PRZ48_014428</name>
</gene>
<reference evidence="2 3" key="1">
    <citation type="journal article" date="2023" name="G3 (Bethesda)">
        <title>A chromosome-level genome assembly of Zasmidium syzygii isolated from banana leaves.</title>
        <authorList>
            <person name="van Westerhoven A.C."/>
            <person name="Mehrabi R."/>
            <person name="Talebi R."/>
            <person name="Steentjes M.B.F."/>
            <person name="Corcolon B."/>
            <person name="Chong P.A."/>
            <person name="Kema G.H.J."/>
            <person name="Seidl M.F."/>
        </authorList>
    </citation>
    <scope>NUCLEOTIDE SEQUENCE [LARGE SCALE GENOMIC DNA]</scope>
    <source>
        <strain evidence="2 3">P124</strain>
    </source>
</reference>
<accession>A0ABR0DY77</accession>
<comment type="caution">
    <text evidence="2">The sequence shown here is derived from an EMBL/GenBank/DDBJ whole genome shotgun (WGS) entry which is preliminary data.</text>
</comment>
<organism evidence="2 3">
    <name type="scientific">Zasmidium cellare</name>
    <name type="common">Wine cellar mold</name>
    <name type="synonym">Racodium cellare</name>
    <dbReference type="NCBI Taxonomy" id="395010"/>
    <lineage>
        <taxon>Eukaryota</taxon>
        <taxon>Fungi</taxon>
        <taxon>Dikarya</taxon>
        <taxon>Ascomycota</taxon>
        <taxon>Pezizomycotina</taxon>
        <taxon>Dothideomycetes</taxon>
        <taxon>Dothideomycetidae</taxon>
        <taxon>Mycosphaerellales</taxon>
        <taxon>Mycosphaerellaceae</taxon>
        <taxon>Zasmidium</taxon>
    </lineage>
</organism>
<dbReference type="Proteomes" id="UP001305779">
    <property type="component" value="Unassembled WGS sequence"/>
</dbReference>
<evidence type="ECO:0000256" key="1">
    <source>
        <dbReference type="SAM" id="SignalP"/>
    </source>
</evidence>
<dbReference type="EMBL" id="JAXOVC010000014">
    <property type="protein sequence ID" value="KAK4494130.1"/>
    <property type="molecule type" value="Genomic_DNA"/>
</dbReference>
<sequence length="259" mass="28581">MKYIAGSLLLAAVAVAAPTQNVKRDGDVSEPERVPVAEAFANTFRTFIGRSEEDVAKWLSKGEKVTTETNEEAAKWKRDVINAGDETAYALAVTKRGLYVRRAEAEDEDFWKGENEKADDLAKKAMKLRREAGVQAEAADEARKNLIEVLKRSPAASEEEVAAAEEASNAAASTASNLERDADAATKEAAESYATVAYALKVRASPYGIETFVKRDQMNAEVAMSQERRAMRESFFANKAARRREALHEKALKLRENFN</sequence>
<feature type="chain" id="PRO_5047521052" evidence="1">
    <location>
        <begin position="17"/>
        <end position="259"/>
    </location>
</feature>
<feature type="signal peptide" evidence="1">
    <location>
        <begin position="1"/>
        <end position="16"/>
    </location>
</feature>
<protein>
    <submittedName>
        <fullName evidence="2">Uncharacterized protein</fullName>
    </submittedName>
</protein>
<keyword evidence="3" id="KW-1185">Reference proteome</keyword>
<keyword evidence="1" id="KW-0732">Signal</keyword>
<name>A0ABR0DY77_ZASCE</name>
<evidence type="ECO:0000313" key="2">
    <source>
        <dbReference type="EMBL" id="KAK4494130.1"/>
    </source>
</evidence>
<proteinExistence type="predicted"/>